<sequence>MSHPESLVDNDFGDDIRSGDEAARGFQRRFEKDTPKAFSRCSPGLSSR</sequence>
<feature type="compositionally biased region" description="Basic and acidic residues" evidence="1">
    <location>
        <begin position="14"/>
        <end position="35"/>
    </location>
</feature>
<dbReference type="EMBL" id="WEGK01000012">
    <property type="protein sequence ID" value="MQY22055.1"/>
    <property type="molecule type" value="Genomic_DNA"/>
</dbReference>
<comment type="caution">
    <text evidence="2">The sequence shown here is derived from an EMBL/GenBank/DDBJ whole genome shotgun (WGS) entry which is preliminary data.</text>
</comment>
<protein>
    <submittedName>
        <fullName evidence="2">Uncharacterized protein</fullName>
    </submittedName>
</protein>
<evidence type="ECO:0000313" key="3">
    <source>
        <dbReference type="Proteomes" id="UP000438448"/>
    </source>
</evidence>
<evidence type="ECO:0000313" key="2">
    <source>
        <dbReference type="EMBL" id="MQY22055.1"/>
    </source>
</evidence>
<accession>A0A7K0D8D6</accession>
<name>A0A7K0D8D6_9NOCA</name>
<evidence type="ECO:0000256" key="1">
    <source>
        <dbReference type="SAM" id="MobiDB-lite"/>
    </source>
</evidence>
<organism evidence="2 3">
    <name type="scientific">Nocardia macrotermitis</name>
    <dbReference type="NCBI Taxonomy" id="2585198"/>
    <lineage>
        <taxon>Bacteria</taxon>
        <taxon>Bacillati</taxon>
        <taxon>Actinomycetota</taxon>
        <taxon>Actinomycetes</taxon>
        <taxon>Mycobacteriales</taxon>
        <taxon>Nocardiaceae</taxon>
        <taxon>Nocardia</taxon>
    </lineage>
</organism>
<reference evidence="2 3" key="1">
    <citation type="submission" date="2019-10" db="EMBL/GenBank/DDBJ databases">
        <title>Nocardia macrotermitis sp. nov. and Nocardia aurantia sp. nov., isolated from the gut of fungus growing-termite Macrotermes natalensis.</title>
        <authorList>
            <person name="Benndorf R."/>
            <person name="Schwitalla J."/>
            <person name="Martin K."/>
            <person name="De Beer W."/>
            <person name="Kaster A.-K."/>
            <person name="Vollmers J."/>
            <person name="Poulsen M."/>
            <person name="Beemelmanns C."/>
        </authorList>
    </citation>
    <scope>NUCLEOTIDE SEQUENCE [LARGE SCALE GENOMIC DNA]</scope>
    <source>
        <strain evidence="2 3">RB20</strain>
    </source>
</reference>
<proteinExistence type="predicted"/>
<gene>
    <name evidence="2" type="ORF">NRB20_51680</name>
</gene>
<feature type="region of interest" description="Disordered" evidence="1">
    <location>
        <begin position="1"/>
        <end position="48"/>
    </location>
</feature>
<keyword evidence="3" id="KW-1185">Reference proteome</keyword>
<dbReference type="Proteomes" id="UP000438448">
    <property type="component" value="Unassembled WGS sequence"/>
</dbReference>
<dbReference type="AlphaFoldDB" id="A0A7K0D8D6"/>